<dbReference type="SUPFAM" id="SSF56112">
    <property type="entry name" value="Protein kinase-like (PK-like)"/>
    <property type="match status" value="1"/>
</dbReference>
<dbReference type="PROSITE" id="PS00108">
    <property type="entry name" value="PROTEIN_KINASE_ST"/>
    <property type="match status" value="1"/>
</dbReference>
<dbReference type="Proteomes" id="UP000629468">
    <property type="component" value="Unassembled WGS sequence"/>
</dbReference>
<evidence type="ECO:0000313" key="3">
    <source>
        <dbReference type="Proteomes" id="UP000629468"/>
    </source>
</evidence>
<gene>
    <name evidence="2" type="ORF">Agabi119p4_7058</name>
</gene>
<dbReference type="InterPro" id="IPR011009">
    <property type="entry name" value="Kinase-like_dom_sf"/>
</dbReference>
<protein>
    <recommendedName>
        <fullName evidence="1">Protein kinase domain-containing protein</fullName>
    </recommendedName>
</protein>
<dbReference type="InterPro" id="IPR000719">
    <property type="entry name" value="Prot_kinase_dom"/>
</dbReference>
<feature type="domain" description="Protein kinase" evidence="1">
    <location>
        <begin position="72"/>
        <end position="310"/>
    </location>
</feature>
<dbReference type="Gene3D" id="1.10.510.10">
    <property type="entry name" value="Transferase(Phosphotransferase) domain 1"/>
    <property type="match status" value="1"/>
</dbReference>
<evidence type="ECO:0000259" key="1">
    <source>
        <dbReference type="SMART" id="SM00220"/>
    </source>
</evidence>
<organism evidence="2 3">
    <name type="scientific">Agaricus bisporus var. burnettii</name>
    <dbReference type="NCBI Taxonomy" id="192524"/>
    <lineage>
        <taxon>Eukaryota</taxon>
        <taxon>Fungi</taxon>
        <taxon>Dikarya</taxon>
        <taxon>Basidiomycota</taxon>
        <taxon>Agaricomycotina</taxon>
        <taxon>Agaricomycetes</taxon>
        <taxon>Agaricomycetidae</taxon>
        <taxon>Agaricales</taxon>
        <taxon>Agaricineae</taxon>
        <taxon>Agaricaceae</taxon>
        <taxon>Agaricus</taxon>
    </lineage>
</organism>
<dbReference type="SMART" id="SM00220">
    <property type="entry name" value="S_TKc"/>
    <property type="match status" value="1"/>
</dbReference>
<accession>A0A8H7F0P7</accession>
<dbReference type="AlphaFoldDB" id="A0A8H7F0P7"/>
<dbReference type="EMBL" id="JABXXO010000009">
    <property type="protein sequence ID" value="KAF7771084.1"/>
    <property type="molecule type" value="Genomic_DNA"/>
</dbReference>
<evidence type="ECO:0000313" key="2">
    <source>
        <dbReference type="EMBL" id="KAF7771084.1"/>
    </source>
</evidence>
<comment type="caution">
    <text evidence="2">The sequence shown here is derived from an EMBL/GenBank/DDBJ whole genome shotgun (WGS) entry which is preliminary data.</text>
</comment>
<dbReference type="GO" id="GO:0004672">
    <property type="term" value="F:protein kinase activity"/>
    <property type="evidence" value="ECO:0007669"/>
    <property type="project" value="InterPro"/>
</dbReference>
<dbReference type="GO" id="GO:0005524">
    <property type="term" value="F:ATP binding"/>
    <property type="evidence" value="ECO:0007669"/>
    <property type="project" value="InterPro"/>
</dbReference>
<sequence>MDATIPIPFPFPLQDNDDADLYERAAFWDLPSTLEWFRLRGYTLYEHNDPAQDQPWYSEPTLQCPLSCDMQYPYPYYESEGDTKTPFRAFEQTASNSEEHRIFKFLQSQGMEVLEENCLVPILDILSNGPFSFVVMPRWGGIVYLPKGGPIRNVIRIMHSLLKALVFLHEHNILHRDIKLANVLVSHFADEGTYYDYSPVRGQLQWSNQLTYCLFDFDISMMLPADTDKAQCRFPYKLSWDGSGYQPRDTSQGEFDYNPFAYDVGTLGRVLCTEYQHLTPQIPLLAPFLDRMVTRHVPSRFTAVEALQFFEALVADTPGKVMNLEYPSSPGAMFDTWDRWEGLPPDFTKKWEDYREPPMPFSTCVLRWICSFDRMCYIVPPLNPPKAIGPSALFVVELFGGLLYR</sequence>
<reference evidence="2 3" key="1">
    <citation type="journal article" name="Sci. Rep.">
        <title>Telomere-to-telomere assembled and centromere annotated genomes of the two main subspecies of the button mushroom Agaricus bisporus reveal especially polymorphic chromosome ends.</title>
        <authorList>
            <person name="Sonnenberg A.S.M."/>
            <person name="Sedaghat-Telgerd N."/>
            <person name="Lavrijssen B."/>
            <person name="Ohm R.A."/>
            <person name="Hendrickx P.M."/>
            <person name="Scholtmeijer K."/>
            <person name="Baars J.J.P."/>
            <person name="van Peer A."/>
        </authorList>
    </citation>
    <scope>NUCLEOTIDE SEQUENCE [LARGE SCALE GENOMIC DNA]</scope>
    <source>
        <strain evidence="2 3">H119_p4</strain>
    </source>
</reference>
<dbReference type="InterPro" id="IPR008271">
    <property type="entry name" value="Ser/Thr_kinase_AS"/>
</dbReference>
<proteinExistence type="predicted"/>
<name>A0A8H7F0P7_AGABI</name>
<dbReference type="Pfam" id="PF00069">
    <property type="entry name" value="Pkinase"/>
    <property type="match status" value="1"/>
</dbReference>